<dbReference type="RefSeq" id="WP_106128171.1">
    <property type="nucleotide sequence ID" value="NZ_PVZG01000009.1"/>
</dbReference>
<sequence length="82" mass="9205">MKHYLLIFDRVRGEVLREEEFLDRATALKARFKAERAGNLSKDIEVVILGADSADALRRTHARYFRTAGELARTDLAGLTGA</sequence>
<name>A0A2T0S3T0_9ACTN</name>
<protein>
    <submittedName>
        <fullName evidence="1">Uncharacterized protein</fullName>
    </submittedName>
</protein>
<gene>
    <name evidence="1" type="ORF">CLV70_109241</name>
</gene>
<organism evidence="1 2">
    <name type="scientific">Pseudosporangium ferrugineum</name>
    <dbReference type="NCBI Taxonomy" id="439699"/>
    <lineage>
        <taxon>Bacteria</taxon>
        <taxon>Bacillati</taxon>
        <taxon>Actinomycetota</taxon>
        <taxon>Actinomycetes</taxon>
        <taxon>Micromonosporales</taxon>
        <taxon>Micromonosporaceae</taxon>
        <taxon>Pseudosporangium</taxon>
    </lineage>
</organism>
<comment type="caution">
    <text evidence="1">The sequence shown here is derived from an EMBL/GenBank/DDBJ whole genome shotgun (WGS) entry which is preliminary data.</text>
</comment>
<dbReference type="AlphaFoldDB" id="A0A2T0S3T0"/>
<dbReference type="OrthoDB" id="3390901at2"/>
<evidence type="ECO:0000313" key="1">
    <source>
        <dbReference type="EMBL" id="PRY28084.1"/>
    </source>
</evidence>
<dbReference type="EMBL" id="PVZG01000009">
    <property type="protein sequence ID" value="PRY28084.1"/>
    <property type="molecule type" value="Genomic_DNA"/>
</dbReference>
<proteinExistence type="predicted"/>
<evidence type="ECO:0000313" key="2">
    <source>
        <dbReference type="Proteomes" id="UP000239209"/>
    </source>
</evidence>
<reference evidence="1 2" key="1">
    <citation type="submission" date="2018-03" db="EMBL/GenBank/DDBJ databases">
        <title>Genomic Encyclopedia of Archaeal and Bacterial Type Strains, Phase II (KMG-II): from individual species to whole genera.</title>
        <authorList>
            <person name="Goeker M."/>
        </authorList>
    </citation>
    <scope>NUCLEOTIDE SEQUENCE [LARGE SCALE GENOMIC DNA]</scope>
    <source>
        <strain evidence="1 2">DSM 45348</strain>
    </source>
</reference>
<keyword evidence="2" id="KW-1185">Reference proteome</keyword>
<dbReference type="Proteomes" id="UP000239209">
    <property type="component" value="Unassembled WGS sequence"/>
</dbReference>
<accession>A0A2T0S3T0</accession>